<dbReference type="GO" id="GO:0034485">
    <property type="term" value="F:phosphatidylinositol-3,4,5-trisphosphate 5-phosphatase activity"/>
    <property type="evidence" value="ECO:0007669"/>
    <property type="project" value="TreeGrafter"/>
</dbReference>
<dbReference type="GO" id="GO:0046856">
    <property type="term" value="P:phosphatidylinositol dephosphorylation"/>
    <property type="evidence" value="ECO:0007669"/>
    <property type="project" value="InterPro"/>
</dbReference>
<feature type="compositionally biased region" description="Polar residues" evidence="3">
    <location>
        <begin position="16"/>
        <end position="28"/>
    </location>
</feature>
<evidence type="ECO:0000256" key="2">
    <source>
        <dbReference type="ARBA" id="ARBA00022801"/>
    </source>
</evidence>
<keyword evidence="6" id="KW-1185">Reference proteome</keyword>
<dbReference type="PANTHER" id="PTHR45666:SF3">
    <property type="entry name" value="TYPE I INOSITOL POLYPHOSPHATE 5-PHOSPHATASE 5"/>
    <property type="match status" value="1"/>
</dbReference>
<reference evidence="5 6" key="1">
    <citation type="journal article" date="2023" name="Hortic Res">
        <title>Pangenome of water caltrop reveals structural variations and asymmetric subgenome divergence after allopolyploidization.</title>
        <authorList>
            <person name="Zhang X."/>
            <person name="Chen Y."/>
            <person name="Wang L."/>
            <person name="Yuan Y."/>
            <person name="Fang M."/>
            <person name="Shi L."/>
            <person name="Lu R."/>
            <person name="Comes H.P."/>
            <person name="Ma Y."/>
            <person name="Chen Y."/>
            <person name="Huang G."/>
            <person name="Zhou Y."/>
            <person name="Zheng Z."/>
            <person name="Qiu Y."/>
        </authorList>
    </citation>
    <scope>NUCLEOTIDE SEQUENCE [LARGE SCALE GENOMIC DNA]</scope>
    <source>
        <strain evidence="5">F231</strain>
    </source>
</reference>
<proteinExistence type="inferred from homology"/>
<comment type="similarity">
    <text evidence="1">Belongs to the inositol polyphosphate 5-phosphatase family.</text>
</comment>
<dbReference type="Gene3D" id="3.60.10.10">
    <property type="entry name" value="Endonuclease/exonuclease/phosphatase"/>
    <property type="match status" value="2"/>
</dbReference>
<organism evidence="5 6">
    <name type="scientific">Trapa natans</name>
    <name type="common">Water chestnut</name>
    <dbReference type="NCBI Taxonomy" id="22666"/>
    <lineage>
        <taxon>Eukaryota</taxon>
        <taxon>Viridiplantae</taxon>
        <taxon>Streptophyta</taxon>
        <taxon>Embryophyta</taxon>
        <taxon>Tracheophyta</taxon>
        <taxon>Spermatophyta</taxon>
        <taxon>Magnoliopsida</taxon>
        <taxon>eudicotyledons</taxon>
        <taxon>Gunneridae</taxon>
        <taxon>Pentapetalae</taxon>
        <taxon>rosids</taxon>
        <taxon>malvids</taxon>
        <taxon>Myrtales</taxon>
        <taxon>Lythraceae</taxon>
        <taxon>Trapa</taxon>
    </lineage>
</organism>
<dbReference type="GO" id="GO:0004439">
    <property type="term" value="F:phosphatidylinositol-4,5-bisphosphate 5-phosphatase activity"/>
    <property type="evidence" value="ECO:0007669"/>
    <property type="project" value="TreeGrafter"/>
</dbReference>
<sequence length="585" mass="65800">MSTLQPESCLPEGSAISPTSTSGATNDGTVAAASDNSVKNERKKKSIIPKIFGSRKSGKGSSDGDILRPETDEVVFDLENNEMVAARRKAFMDASPIMRKSFSERQADSRIDGLNLSSLQVSVTEATEVKEIRIFVGTWNVGGRTPNNCLNLEEFLQVEGSSDIYVLGFQEIVPLSAGNVLMLEDNEPAARWLLLINQALNRSNHGDSSGSSHNDWTKHSNGSKFFHKSSLKLLSRNFQADGSLLKACNCLAEHYSPIGERRRQRKLSDSGNWLEFLSFQGRGDSRMDDLIDEALNFPVNSSLPRDIDGDLCYRLIVSRQMVGIFLTVWARSELVPHIGHLRLCSVGRGIMGCLGNKGCISMSMSLHETSFCFVCCHLASGEKEGDELKRNADVTEILKSAIFSKICKNSDRQEPERIIDHDRIIWMGDLNYRVSLTYEETKTLLEENDWDAMLEKDQLNTEREAGRVFNGFREGRILFAPTYKYYHNSDSYAGEMAKSKKKRRTPAWCDRILWRGDGIEQLSYIRGESRFSDHRPVCSVFTMKVQVSKKAKFRKGYSCVGTRSEYSDTAPHTPHQRQTFHEFGD</sequence>
<gene>
    <name evidence="5" type="ORF">SAY86_025489</name>
</gene>
<name>A0AAN7M782_TRANT</name>
<dbReference type="Pfam" id="PF22669">
    <property type="entry name" value="Exo_endo_phos2"/>
    <property type="match status" value="1"/>
</dbReference>
<dbReference type="InterPro" id="IPR045849">
    <property type="entry name" value="IP5P_plant"/>
</dbReference>
<dbReference type="Proteomes" id="UP001346149">
    <property type="component" value="Unassembled WGS sequence"/>
</dbReference>
<dbReference type="SUPFAM" id="SSF56219">
    <property type="entry name" value="DNase I-like"/>
    <property type="match status" value="1"/>
</dbReference>
<feature type="region of interest" description="Disordered" evidence="3">
    <location>
        <begin position="1"/>
        <end position="66"/>
    </location>
</feature>
<protein>
    <recommendedName>
        <fullName evidence="4">Inositol polyphosphate-related phosphatase domain-containing protein</fullName>
    </recommendedName>
</protein>
<accession>A0AAN7M782</accession>
<evidence type="ECO:0000256" key="3">
    <source>
        <dbReference type="SAM" id="MobiDB-lite"/>
    </source>
</evidence>
<feature type="region of interest" description="Disordered" evidence="3">
    <location>
        <begin position="565"/>
        <end position="585"/>
    </location>
</feature>
<comment type="caution">
    <text evidence="5">The sequence shown here is derived from an EMBL/GenBank/DDBJ whole genome shotgun (WGS) entry which is preliminary data.</text>
</comment>
<dbReference type="PANTHER" id="PTHR45666">
    <property type="entry name" value="TYPE IV INOSITOL POLYPHOSPHATE 5-PHOSPHATASE 9"/>
    <property type="match status" value="1"/>
</dbReference>
<evidence type="ECO:0000313" key="6">
    <source>
        <dbReference type="Proteomes" id="UP001346149"/>
    </source>
</evidence>
<dbReference type="AlphaFoldDB" id="A0AAN7M782"/>
<feature type="domain" description="Inositol polyphosphate-related phosphatase" evidence="4">
    <location>
        <begin position="130"/>
        <end position="549"/>
    </location>
</feature>
<dbReference type="GO" id="GO:0004445">
    <property type="term" value="F:inositol-polyphosphate 5-phosphatase activity"/>
    <property type="evidence" value="ECO:0007669"/>
    <property type="project" value="InterPro"/>
</dbReference>
<dbReference type="InterPro" id="IPR036691">
    <property type="entry name" value="Endo/exonu/phosph_ase_sf"/>
</dbReference>
<dbReference type="InterPro" id="IPR000300">
    <property type="entry name" value="IPPc"/>
</dbReference>
<keyword evidence="2" id="KW-0378">Hydrolase</keyword>
<evidence type="ECO:0000259" key="4">
    <source>
        <dbReference type="SMART" id="SM00128"/>
    </source>
</evidence>
<evidence type="ECO:0000313" key="5">
    <source>
        <dbReference type="EMBL" id="KAK4800124.1"/>
    </source>
</evidence>
<evidence type="ECO:0000256" key="1">
    <source>
        <dbReference type="ARBA" id="ARBA00010768"/>
    </source>
</evidence>
<dbReference type="SMART" id="SM00128">
    <property type="entry name" value="IPPc"/>
    <property type="match status" value="1"/>
</dbReference>
<dbReference type="EMBL" id="JAXQNO010000004">
    <property type="protein sequence ID" value="KAK4800124.1"/>
    <property type="molecule type" value="Genomic_DNA"/>
</dbReference>